<dbReference type="Gene3D" id="3.30.70.270">
    <property type="match status" value="1"/>
</dbReference>
<accession>A0A0D7CHN7</accession>
<dbReference type="RefSeq" id="WP_241779814.1">
    <property type="nucleotide sequence ID" value="NZ_JRKI01000032.1"/>
</dbReference>
<dbReference type="InterPro" id="IPR029787">
    <property type="entry name" value="Nucleotide_cyclase"/>
</dbReference>
<dbReference type="PATRIC" id="fig|1240678.4.peg.5427"/>
<evidence type="ECO:0000313" key="2">
    <source>
        <dbReference type="EMBL" id="KIZ15693.1"/>
    </source>
</evidence>
<proteinExistence type="predicted"/>
<sequence>MLQLIRRIGQISGYQESCDAFPGIAVPLSTRSLEHRHQLVPVREPKAVTGIEIEVFKQKRCQIARVYDATISVLDGTAATRVRADHKIDFLVQENHFKAINDGFGHETGDAFLKSLAARLTV</sequence>
<dbReference type="Pfam" id="PF00990">
    <property type="entry name" value="GGDEF"/>
    <property type="match status" value="1"/>
</dbReference>
<gene>
    <name evidence="2" type="ORF">SNA_25510</name>
</gene>
<name>A0A0D7CHN7_9ACTN</name>
<evidence type="ECO:0000259" key="1">
    <source>
        <dbReference type="PROSITE" id="PS50887"/>
    </source>
</evidence>
<dbReference type="Proteomes" id="UP000032458">
    <property type="component" value="Unassembled WGS sequence"/>
</dbReference>
<comment type="caution">
    <text evidence="2">The sequence shown here is derived from an EMBL/GenBank/DDBJ whole genome shotgun (WGS) entry which is preliminary data.</text>
</comment>
<organism evidence="2 3">
    <name type="scientific">Streptomyces natalensis ATCC 27448</name>
    <dbReference type="NCBI Taxonomy" id="1240678"/>
    <lineage>
        <taxon>Bacteria</taxon>
        <taxon>Bacillati</taxon>
        <taxon>Actinomycetota</taxon>
        <taxon>Actinomycetes</taxon>
        <taxon>Kitasatosporales</taxon>
        <taxon>Streptomycetaceae</taxon>
        <taxon>Streptomyces</taxon>
    </lineage>
</organism>
<reference evidence="2 3" key="1">
    <citation type="submission" date="2014-09" db="EMBL/GenBank/DDBJ databases">
        <title>Draft genome sequence of Streptomyces natalensis ATCC 27448, producer of the antifungal pimaricin.</title>
        <authorList>
            <person name="Mendes M.V."/>
            <person name="Beites T."/>
            <person name="Pires S."/>
            <person name="Santos C.L."/>
            <person name="Moradas-Ferreira P."/>
        </authorList>
    </citation>
    <scope>NUCLEOTIDE SEQUENCE [LARGE SCALE GENOMIC DNA]</scope>
    <source>
        <strain evidence="2 3">ATCC 27448</strain>
    </source>
</reference>
<dbReference type="PROSITE" id="PS50887">
    <property type="entry name" value="GGDEF"/>
    <property type="match status" value="1"/>
</dbReference>
<evidence type="ECO:0000313" key="3">
    <source>
        <dbReference type="Proteomes" id="UP000032458"/>
    </source>
</evidence>
<feature type="domain" description="GGDEF" evidence="1">
    <location>
        <begin position="85"/>
        <end position="122"/>
    </location>
</feature>
<dbReference type="InterPro" id="IPR000160">
    <property type="entry name" value="GGDEF_dom"/>
</dbReference>
<dbReference type="AlphaFoldDB" id="A0A0D7CHN7"/>
<keyword evidence="3" id="KW-1185">Reference proteome</keyword>
<dbReference type="SUPFAM" id="SSF55073">
    <property type="entry name" value="Nucleotide cyclase"/>
    <property type="match status" value="1"/>
</dbReference>
<dbReference type="InterPro" id="IPR043128">
    <property type="entry name" value="Rev_trsase/Diguanyl_cyclase"/>
</dbReference>
<dbReference type="EMBL" id="JRKI01000032">
    <property type="protein sequence ID" value="KIZ15693.1"/>
    <property type="molecule type" value="Genomic_DNA"/>
</dbReference>
<protein>
    <recommendedName>
        <fullName evidence="1">GGDEF domain-containing protein</fullName>
    </recommendedName>
</protein>